<protein>
    <recommendedName>
        <fullName evidence="6">Glycosyl transferase family 1 domain-containing protein</fullName>
    </recommendedName>
</protein>
<dbReference type="CDD" id="cd03801">
    <property type="entry name" value="GT4_PimA-like"/>
    <property type="match status" value="1"/>
</dbReference>
<evidence type="ECO:0000259" key="2">
    <source>
        <dbReference type="Pfam" id="PF00534"/>
    </source>
</evidence>
<dbReference type="EMBL" id="MZGJ01000002">
    <property type="protein sequence ID" value="OQX51524.1"/>
    <property type="molecule type" value="Genomic_DNA"/>
</dbReference>
<dbReference type="STRING" id="1968527.B5M47_00230"/>
<comment type="caution">
    <text evidence="4">The sequence shown here is derived from an EMBL/GenBank/DDBJ whole genome shotgun (WGS) entry which is preliminary data.</text>
</comment>
<dbReference type="Pfam" id="PF00534">
    <property type="entry name" value="Glycos_transf_1"/>
    <property type="match status" value="1"/>
</dbReference>
<keyword evidence="1" id="KW-0808">Transferase</keyword>
<accession>A0A1W9NZF6</accession>
<dbReference type="Proteomes" id="UP000192520">
    <property type="component" value="Unassembled WGS sequence"/>
</dbReference>
<dbReference type="InterPro" id="IPR028098">
    <property type="entry name" value="Glyco_trans_4-like_N"/>
</dbReference>
<dbReference type="GO" id="GO:0016757">
    <property type="term" value="F:glycosyltransferase activity"/>
    <property type="evidence" value="ECO:0007669"/>
    <property type="project" value="InterPro"/>
</dbReference>
<dbReference type="AlphaFoldDB" id="A0A1W9NZF6"/>
<feature type="domain" description="Glycosyl transferase family 1" evidence="2">
    <location>
        <begin position="217"/>
        <end position="378"/>
    </location>
</feature>
<evidence type="ECO:0000313" key="5">
    <source>
        <dbReference type="Proteomes" id="UP000192520"/>
    </source>
</evidence>
<reference evidence="5" key="1">
    <citation type="submission" date="2017-03" db="EMBL/GenBank/DDBJ databases">
        <title>Novel pathways for hydrocarbon cycling and metabolic interdependencies in hydrothermal sediment communities.</title>
        <authorList>
            <person name="Dombrowski N."/>
            <person name="Seitz K."/>
            <person name="Teske A."/>
            <person name="Baker B."/>
        </authorList>
    </citation>
    <scope>NUCLEOTIDE SEQUENCE [LARGE SCALE GENOMIC DNA]</scope>
</reference>
<dbReference type="PANTHER" id="PTHR46401">
    <property type="entry name" value="GLYCOSYLTRANSFERASE WBBK-RELATED"/>
    <property type="match status" value="1"/>
</dbReference>
<organism evidence="4 5">
    <name type="scientific">candidate division CPR3 bacterium 4484_211</name>
    <dbReference type="NCBI Taxonomy" id="1968527"/>
    <lineage>
        <taxon>Bacteria</taxon>
        <taxon>Bacteria division CPR3</taxon>
    </lineage>
</organism>
<dbReference type="SUPFAM" id="SSF53756">
    <property type="entry name" value="UDP-Glycosyltransferase/glycogen phosphorylase"/>
    <property type="match status" value="1"/>
</dbReference>
<evidence type="ECO:0000313" key="4">
    <source>
        <dbReference type="EMBL" id="OQX51524.1"/>
    </source>
</evidence>
<name>A0A1W9NZF6_UNCC3</name>
<dbReference type="InterPro" id="IPR001296">
    <property type="entry name" value="Glyco_trans_1"/>
</dbReference>
<dbReference type="Gene3D" id="3.40.50.2000">
    <property type="entry name" value="Glycogen Phosphorylase B"/>
    <property type="match status" value="2"/>
</dbReference>
<feature type="domain" description="Glycosyltransferase subfamily 4-like N-terminal" evidence="3">
    <location>
        <begin position="20"/>
        <end position="174"/>
    </location>
</feature>
<dbReference type="GO" id="GO:0009103">
    <property type="term" value="P:lipopolysaccharide biosynthetic process"/>
    <property type="evidence" value="ECO:0007669"/>
    <property type="project" value="TreeGrafter"/>
</dbReference>
<dbReference type="PANTHER" id="PTHR46401:SF2">
    <property type="entry name" value="GLYCOSYLTRANSFERASE WBBK-RELATED"/>
    <property type="match status" value="1"/>
</dbReference>
<evidence type="ECO:0000259" key="3">
    <source>
        <dbReference type="Pfam" id="PF13439"/>
    </source>
</evidence>
<dbReference type="Pfam" id="PF13439">
    <property type="entry name" value="Glyco_transf_4"/>
    <property type="match status" value="1"/>
</dbReference>
<evidence type="ECO:0000256" key="1">
    <source>
        <dbReference type="ARBA" id="ARBA00022679"/>
    </source>
</evidence>
<gene>
    <name evidence="4" type="ORF">B5M47_00230</name>
</gene>
<proteinExistence type="predicted"/>
<evidence type="ECO:0008006" key="6">
    <source>
        <dbReference type="Google" id="ProtNLM"/>
    </source>
</evidence>
<sequence length="402" mass="45747">MRIAVVAEICNPKSGARAPIELAKALAEKNEVLFYATDSQKDPDTQKDLENHGVKTRLLSQNKTPFIGRWITALNLTYTIKKDQPRLLSTHCMLPFFIGCKLTGLPTVMTYHGTQFNILKEKLIPNSLGSYLITPLDKLLNTIIWLKSALSILSAQKVIAISQYTQQEVKKLYRRHALFIYQGTKLLPATPDDNPQTTSCPLHQPVSTRFDAGQIQWTEQTSKPKAKFTILSVSRFTPYKGFHHLIEIFKQLSLKYGNLKLILAGSLGSKKYLNYLKKISTPDVLFYTNIPDKQLATFYQSCEAYATCDRYLFFGLPIMEAASFGKPSLALNFCAANEIIKHGKTGFIADNLEEFKNYLEQFIQKEEVRKKLGKNAKQFSQKFSWKNTAEEYLQAFKQICLK</sequence>